<gene>
    <name evidence="1" type="ORF">phiAS5_ORF0200</name>
</gene>
<accession>E1A2U7</accession>
<dbReference type="Proteomes" id="UP000002236">
    <property type="component" value="Segment"/>
</dbReference>
<reference evidence="1 2" key="1">
    <citation type="journal article" date="2012" name="Vet. Microbiol.">
        <title>Complete genome sequence and characterization of a broad-host range T4-like bacteriophage phiAS5 infecting Aeromonas salmonicida subsp. salmonicida.</title>
        <authorList>
            <person name="Kim J.H."/>
            <person name="Son J.S."/>
            <person name="Choi Y.J."/>
            <person name="Choresca C.H.Jr."/>
            <person name="Shin S.P."/>
            <person name="Han J.E."/>
            <person name="Jun J.W."/>
            <person name="Park S.C."/>
        </authorList>
    </citation>
    <scope>NUCLEOTIDE SEQUENCE [LARGE SCALE GENOMIC DNA]</scope>
</reference>
<dbReference type="EMBL" id="HM452126">
    <property type="protein sequence ID" value="ADM80043.1"/>
    <property type="molecule type" value="Genomic_DNA"/>
</dbReference>
<protein>
    <submittedName>
        <fullName evidence="1">Uncharacterized protein</fullName>
    </submittedName>
</protein>
<evidence type="ECO:0000313" key="2">
    <source>
        <dbReference type="Proteomes" id="UP000002236"/>
    </source>
</evidence>
<sequence length="96" mass="10808">MKLQLLEAVVDNLTRRKLAFLCSEVREIAGGRVVVSVRVQDKAVAQEIAGFFHYLADNNIVSTSSYKRNHCTKVSFIARSHLQIMDIMDELNALTV</sequence>
<evidence type="ECO:0000313" key="1">
    <source>
        <dbReference type="EMBL" id="ADM80043.1"/>
    </source>
</evidence>
<dbReference type="RefSeq" id="YP_003969489.1">
    <property type="nucleotide sequence ID" value="NC_014636.1"/>
</dbReference>
<name>E1A2U7_9CAUD</name>
<proteinExistence type="predicted"/>
<keyword evidence="2" id="KW-1185">Reference proteome</keyword>
<dbReference type="GeneID" id="9861607"/>
<organism evidence="1 2">
    <name type="scientific">Aeromonas phage phiAS5</name>
    <dbReference type="NCBI Taxonomy" id="879630"/>
    <lineage>
        <taxon>Viruses</taxon>
        <taxon>Duplodnaviria</taxon>
        <taxon>Heunggongvirae</taxon>
        <taxon>Uroviricota</taxon>
        <taxon>Caudoviricetes</taxon>
        <taxon>Pantevenvirales</taxon>
        <taxon>Straboviridae</taxon>
        <taxon>Chrysonvirus</taxon>
        <taxon>Chrysonvirus as5</taxon>
    </lineage>
</organism>
<dbReference type="KEGG" id="vg:9861607"/>